<evidence type="ECO:0000313" key="7">
    <source>
        <dbReference type="EMBL" id="NNU16396.1"/>
    </source>
</evidence>
<dbReference type="RefSeq" id="WP_173198575.1">
    <property type="nucleotide sequence ID" value="NZ_JABFCX010000002.1"/>
</dbReference>
<feature type="signal peptide" evidence="6">
    <location>
        <begin position="1"/>
        <end position="21"/>
    </location>
</feature>
<keyword evidence="3 6" id="KW-0732">Signal</keyword>
<dbReference type="GO" id="GO:0009252">
    <property type="term" value="P:peptidoglycan biosynthetic process"/>
    <property type="evidence" value="ECO:0007669"/>
    <property type="project" value="TreeGrafter"/>
</dbReference>
<evidence type="ECO:0000256" key="5">
    <source>
        <dbReference type="ARBA" id="ARBA00023237"/>
    </source>
</evidence>
<keyword evidence="5" id="KW-0998">Cell outer membrane</keyword>
<keyword evidence="8" id="KW-1185">Reference proteome</keyword>
<protein>
    <submittedName>
        <fullName evidence="7">MipA/OmpV family protein</fullName>
    </submittedName>
</protein>
<evidence type="ECO:0000256" key="1">
    <source>
        <dbReference type="ARBA" id="ARBA00004442"/>
    </source>
</evidence>
<reference evidence="7 8" key="1">
    <citation type="submission" date="2020-05" db="EMBL/GenBank/DDBJ databases">
        <title>Parvularcula mediterraneae sp. nov., isolated from polypropylene straw from shallow seawater of the seashore of Laganas in Zakynthos island, Greece.</title>
        <authorList>
            <person name="Szabo I."/>
            <person name="Al-Omari J."/>
            <person name="Rado J."/>
            <person name="Szerdahelyi G.S."/>
        </authorList>
    </citation>
    <scope>NUCLEOTIDE SEQUENCE [LARGE SCALE GENOMIC DNA]</scope>
    <source>
        <strain evidence="7 8">ZS-1/3</strain>
    </source>
</reference>
<evidence type="ECO:0000256" key="2">
    <source>
        <dbReference type="ARBA" id="ARBA00005722"/>
    </source>
</evidence>
<accession>A0A7Y3RLP4</accession>
<dbReference type="Pfam" id="PF06629">
    <property type="entry name" value="MipA"/>
    <property type="match status" value="1"/>
</dbReference>
<feature type="chain" id="PRO_5031149936" evidence="6">
    <location>
        <begin position="22"/>
        <end position="280"/>
    </location>
</feature>
<evidence type="ECO:0000256" key="3">
    <source>
        <dbReference type="ARBA" id="ARBA00022729"/>
    </source>
</evidence>
<evidence type="ECO:0000313" key="8">
    <source>
        <dbReference type="Proteomes" id="UP000536835"/>
    </source>
</evidence>
<dbReference type="GO" id="GO:0009279">
    <property type="term" value="C:cell outer membrane"/>
    <property type="evidence" value="ECO:0007669"/>
    <property type="project" value="UniProtKB-SubCell"/>
</dbReference>
<name>A0A7Y3RLP4_9PROT</name>
<dbReference type="EMBL" id="JABFCX010000002">
    <property type="protein sequence ID" value="NNU16396.1"/>
    <property type="molecule type" value="Genomic_DNA"/>
</dbReference>
<evidence type="ECO:0000256" key="4">
    <source>
        <dbReference type="ARBA" id="ARBA00023136"/>
    </source>
</evidence>
<evidence type="ECO:0000256" key="6">
    <source>
        <dbReference type="SAM" id="SignalP"/>
    </source>
</evidence>
<proteinExistence type="inferred from homology"/>
<keyword evidence="4" id="KW-0472">Membrane</keyword>
<dbReference type="Proteomes" id="UP000536835">
    <property type="component" value="Unassembled WGS sequence"/>
</dbReference>
<dbReference type="PANTHER" id="PTHR38776:SF1">
    <property type="entry name" value="MLTA-INTERACTING PROTEIN-RELATED"/>
    <property type="match status" value="1"/>
</dbReference>
<comment type="caution">
    <text evidence="7">The sequence shown here is derived from an EMBL/GenBank/DDBJ whole genome shotgun (WGS) entry which is preliminary data.</text>
</comment>
<sequence>MIRSLMTAAAAYCLLTAGASAQTPEEIERYKKMTIFQIGLAVAVNDEPYVNFNDGTPNILAVPFYVYNKNNLTLAGPNISYRFWKPGGVQLSAEAKYRFQNYDEDDSPFLEGMGDRNGTFEVGMKAQKRVDRLRLQANGFVDVAGQHDGYELQALATLEVGNGRMISFRPLMGIAYQSENVLQYYYGVTAEEARTGLAVGDGTFMDRPEYSAGPGFTPFAGAEFRIRLSRRLALSGQLKNNFLGDEIVDSPIVESGNRASAFVGLSYGLSGPGIIKGKWL</sequence>
<dbReference type="InterPro" id="IPR010583">
    <property type="entry name" value="MipA"/>
</dbReference>
<gene>
    <name evidence="7" type="ORF">HK107_08695</name>
</gene>
<organism evidence="7 8">
    <name type="scientific">Parvularcula mediterranea</name>
    <dbReference type="NCBI Taxonomy" id="2732508"/>
    <lineage>
        <taxon>Bacteria</taxon>
        <taxon>Pseudomonadati</taxon>
        <taxon>Pseudomonadota</taxon>
        <taxon>Alphaproteobacteria</taxon>
        <taxon>Parvularculales</taxon>
        <taxon>Parvularculaceae</taxon>
        <taxon>Parvularcula</taxon>
    </lineage>
</organism>
<comment type="subcellular location">
    <subcellularLocation>
        <location evidence="1">Cell outer membrane</location>
    </subcellularLocation>
</comment>
<comment type="similarity">
    <text evidence="2">Belongs to the MipA/OmpV family.</text>
</comment>
<dbReference type="PANTHER" id="PTHR38776">
    <property type="entry name" value="MLTA-INTERACTING PROTEIN-RELATED"/>
    <property type="match status" value="1"/>
</dbReference>
<dbReference type="AlphaFoldDB" id="A0A7Y3RLP4"/>